<keyword evidence="3" id="KW-0472">Membrane</keyword>
<evidence type="ECO:0000313" key="5">
    <source>
        <dbReference type="EMBL" id="PJZ92369.1"/>
    </source>
</evidence>
<dbReference type="EMBL" id="NPEF02000014">
    <property type="protein sequence ID" value="MDV6236565.1"/>
    <property type="molecule type" value="Genomic_DNA"/>
</dbReference>
<dbReference type="RefSeq" id="WP_100765323.1">
    <property type="nucleotide sequence ID" value="NZ_NPEF02000014.1"/>
</dbReference>
<reference evidence="4" key="3">
    <citation type="submission" date="2023-10" db="EMBL/GenBank/DDBJ databases">
        <authorList>
            <person name="Picardeau M."/>
            <person name="Thibeaux R."/>
        </authorList>
    </citation>
    <scope>NUCLEOTIDE SEQUENCE</scope>
    <source>
        <strain evidence="4">ATI7-C-A5</strain>
    </source>
</reference>
<proteinExistence type="predicted"/>
<reference evidence="5" key="1">
    <citation type="submission" date="2017-07" db="EMBL/GenBank/DDBJ databases">
        <title>Leptospira spp. isolated from tropical soils.</title>
        <authorList>
            <person name="Thibeaux R."/>
            <person name="Iraola G."/>
            <person name="Ferres I."/>
            <person name="Bierque E."/>
            <person name="Girault D."/>
            <person name="Soupe-Gilbert M.-E."/>
            <person name="Picardeau M."/>
            <person name="Goarant C."/>
        </authorList>
    </citation>
    <scope>NUCLEOTIDE SEQUENCE [LARGE SCALE GENOMIC DNA]</scope>
    <source>
        <strain evidence="5">ATI7-C-A5</strain>
    </source>
</reference>
<evidence type="ECO:0000256" key="1">
    <source>
        <dbReference type="ARBA" id="ARBA00004196"/>
    </source>
</evidence>
<dbReference type="PANTHER" id="PTHR32347:SF23">
    <property type="entry name" value="BLL5650 PROTEIN"/>
    <property type="match status" value="1"/>
</dbReference>
<keyword evidence="3" id="KW-0812">Transmembrane</keyword>
<evidence type="ECO:0000313" key="6">
    <source>
        <dbReference type="Proteomes" id="UP000232122"/>
    </source>
</evidence>
<feature type="transmembrane region" description="Helical" evidence="3">
    <location>
        <begin position="20"/>
        <end position="42"/>
    </location>
</feature>
<dbReference type="Proteomes" id="UP000232122">
    <property type="component" value="Unassembled WGS sequence"/>
</dbReference>
<comment type="subcellular location">
    <subcellularLocation>
        <location evidence="1">Cell envelope</location>
    </subcellularLocation>
</comment>
<gene>
    <name evidence="4" type="ORF">CH379_013100</name>
    <name evidence="5" type="ORF">CH379_13555</name>
</gene>
<dbReference type="GO" id="GO:0030313">
    <property type="term" value="C:cell envelope"/>
    <property type="evidence" value="ECO:0007669"/>
    <property type="project" value="UniProtKB-SubCell"/>
</dbReference>
<reference evidence="4 6" key="2">
    <citation type="journal article" date="2018" name="Microb. Genom.">
        <title>Deciphering the unexplored Leptospira diversity from soils uncovers genomic evolution to virulence.</title>
        <authorList>
            <person name="Thibeaux R."/>
            <person name="Iraola G."/>
            <person name="Ferres I."/>
            <person name="Bierque E."/>
            <person name="Girault D."/>
            <person name="Soupe-Gilbert M.E."/>
            <person name="Picardeau M."/>
            <person name="Goarant C."/>
        </authorList>
    </citation>
    <scope>NUCLEOTIDE SEQUENCE [LARGE SCALE GENOMIC DNA]</scope>
    <source>
        <strain evidence="4 6">ATI7-C-A5</strain>
    </source>
</reference>
<dbReference type="Gene3D" id="2.40.50.100">
    <property type="match status" value="1"/>
</dbReference>
<organism evidence="5">
    <name type="scientific">Leptospira ellisii</name>
    <dbReference type="NCBI Taxonomy" id="2023197"/>
    <lineage>
        <taxon>Bacteria</taxon>
        <taxon>Pseudomonadati</taxon>
        <taxon>Spirochaetota</taxon>
        <taxon>Spirochaetia</taxon>
        <taxon>Leptospirales</taxon>
        <taxon>Leptospiraceae</taxon>
        <taxon>Leptospira</taxon>
    </lineage>
</organism>
<sequence>MNVVLRIFRSVSAKYRGLRAPYRILIPALVAVLAASMVFLALKEKAGVEDEAVVGPISEKAYGLGTVHSLDTFRFRVAIPTKVTKVLVLEGDEVVPGQALLQLEGLSTVRSPIRGIVSEVGFHEGEVAFQNFNAVEILGTGSKYLLVALDEQILLSIRKGQRALVRFEGKPDEVVLGVVRGTFSNAGQFFARIETERFPDGVLPGMTADVAIEIAKKDNAVLVPRKYEKQQKVRIFRNGESSLITFTPGLKSERYIEVKEGDIRPGDKLTEVR</sequence>
<evidence type="ECO:0000256" key="3">
    <source>
        <dbReference type="SAM" id="Phobius"/>
    </source>
</evidence>
<accession>A0A2N0B771</accession>
<evidence type="ECO:0000313" key="4">
    <source>
        <dbReference type="EMBL" id="MDV6236565.1"/>
    </source>
</evidence>
<name>A0A2N0B771_9LEPT</name>
<keyword evidence="6" id="KW-1185">Reference proteome</keyword>
<comment type="caution">
    <text evidence="5">The sequence shown here is derived from an EMBL/GenBank/DDBJ whole genome shotgun (WGS) entry which is preliminary data.</text>
</comment>
<protein>
    <submittedName>
        <fullName evidence="5">Secretion protein HlyD</fullName>
    </submittedName>
</protein>
<dbReference type="PANTHER" id="PTHR32347">
    <property type="entry name" value="EFFLUX SYSTEM COMPONENT YKNX-RELATED"/>
    <property type="match status" value="1"/>
</dbReference>
<dbReference type="OrthoDB" id="344621at2"/>
<dbReference type="EMBL" id="NPEF01000143">
    <property type="protein sequence ID" value="PJZ92369.1"/>
    <property type="molecule type" value="Genomic_DNA"/>
</dbReference>
<evidence type="ECO:0000256" key="2">
    <source>
        <dbReference type="ARBA" id="ARBA00023054"/>
    </source>
</evidence>
<keyword evidence="2" id="KW-0175">Coiled coil</keyword>
<dbReference type="AlphaFoldDB" id="A0A2N0B771"/>
<keyword evidence="3" id="KW-1133">Transmembrane helix</keyword>
<dbReference type="InterPro" id="IPR050465">
    <property type="entry name" value="UPF0194_transport"/>
</dbReference>